<reference evidence="1" key="2">
    <citation type="journal article" date="2015" name="Fish Shellfish Immunol.">
        <title>Early steps in the European eel (Anguilla anguilla)-Vibrio vulnificus interaction in the gills: Role of the RtxA13 toxin.</title>
        <authorList>
            <person name="Callol A."/>
            <person name="Pajuelo D."/>
            <person name="Ebbesson L."/>
            <person name="Teles M."/>
            <person name="MacKenzie S."/>
            <person name="Amaro C."/>
        </authorList>
    </citation>
    <scope>NUCLEOTIDE SEQUENCE</scope>
</reference>
<sequence length="21" mass="2454">MSEAYIRHTFSKENIETALVN</sequence>
<name>A0A0E9VCQ5_ANGAN</name>
<organism evidence="1">
    <name type="scientific">Anguilla anguilla</name>
    <name type="common">European freshwater eel</name>
    <name type="synonym">Muraena anguilla</name>
    <dbReference type="NCBI Taxonomy" id="7936"/>
    <lineage>
        <taxon>Eukaryota</taxon>
        <taxon>Metazoa</taxon>
        <taxon>Chordata</taxon>
        <taxon>Craniata</taxon>
        <taxon>Vertebrata</taxon>
        <taxon>Euteleostomi</taxon>
        <taxon>Actinopterygii</taxon>
        <taxon>Neopterygii</taxon>
        <taxon>Teleostei</taxon>
        <taxon>Anguilliformes</taxon>
        <taxon>Anguillidae</taxon>
        <taxon>Anguilla</taxon>
    </lineage>
</organism>
<evidence type="ECO:0000313" key="1">
    <source>
        <dbReference type="EMBL" id="JAH75899.1"/>
    </source>
</evidence>
<reference evidence="1" key="1">
    <citation type="submission" date="2014-11" db="EMBL/GenBank/DDBJ databases">
        <authorList>
            <person name="Amaro Gonzalez C."/>
        </authorList>
    </citation>
    <scope>NUCLEOTIDE SEQUENCE</scope>
</reference>
<dbReference type="EMBL" id="GBXM01032678">
    <property type="protein sequence ID" value="JAH75899.1"/>
    <property type="molecule type" value="Transcribed_RNA"/>
</dbReference>
<protein>
    <submittedName>
        <fullName evidence="1">Uncharacterized protein</fullName>
    </submittedName>
</protein>
<accession>A0A0E9VCQ5</accession>
<proteinExistence type="predicted"/>
<dbReference type="AlphaFoldDB" id="A0A0E9VCQ5"/>